<feature type="compositionally biased region" description="Basic and acidic residues" evidence="1">
    <location>
        <begin position="1"/>
        <end position="14"/>
    </location>
</feature>
<accession>A0A1T4Z517</accession>
<sequence length="62" mass="6646">MTTDPRKAQQHSEHDDESQGTVSDSAANPTPPDTDTTTSEDVHDMPQSPTRPDVAEQDGAPD</sequence>
<dbReference type="STRING" id="1736691.SAMN06295964_2461"/>
<dbReference type="RefSeq" id="WP_153303001.1">
    <property type="nucleotide sequence ID" value="NZ_LT796768.1"/>
</dbReference>
<keyword evidence="3" id="KW-1185">Reference proteome</keyword>
<protein>
    <submittedName>
        <fullName evidence="2">Uncharacterized protein</fullName>
    </submittedName>
</protein>
<evidence type="ECO:0000313" key="3">
    <source>
        <dbReference type="Proteomes" id="UP000191040"/>
    </source>
</evidence>
<proteinExistence type="predicted"/>
<dbReference type="EMBL" id="LT796768">
    <property type="protein sequence ID" value="SKB09036.1"/>
    <property type="molecule type" value="Genomic_DNA"/>
</dbReference>
<organism evidence="2 3">
    <name type="scientific">Aeromicrobium choanae</name>
    <dbReference type="NCBI Taxonomy" id="1736691"/>
    <lineage>
        <taxon>Bacteria</taxon>
        <taxon>Bacillati</taxon>
        <taxon>Actinomycetota</taxon>
        <taxon>Actinomycetes</taxon>
        <taxon>Propionibacteriales</taxon>
        <taxon>Nocardioidaceae</taxon>
        <taxon>Aeromicrobium</taxon>
    </lineage>
</organism>
<dbReference type="AlphaFoldDB" id="A0A1T4Z517"/>
<evidence type="ECO:0000313" key="2">
    <source>
        <dbReference type="EMBL" id="SKB09036.1"/>
    </source>
</evidence>
<feature type="compositionally biased region" description="Polar residues" evidence="1">
    <location>
        <begin position="19"/>
        <end position="28"/>
    </location>
</feature>
<reference evidence="3" key="1">
    <citation type="submission" date="2017-02" db="EMBL/GenBank/DDBJ databases">
        <authorList>
            <person name="Varghese N."/>
            <person name="Submissions S."/>
        </authorList>
    </citation>
    <scope>NUCLEOTIDE SEQUENCE [LARGE SCALE GENOMIC DNA]</scope>
    <source>
        <strain evidence="3">9H-4</strain>
    </source>
</reference>
<name>A0A1T4Z517_9ACTN</name>
<gene>
    <name evidence="2" type="ORF">SAMN06295964_2461</name>
</gene>
<evidence type="ECO:0000256" key="1">
    <source>
        <dbReference type="SAM" id="MobiDB-lite"/>
    </source>
</evidence>
<dbReference type="Proteomes" id="UP000191040">
    <property type="component" value="Chromosome I"/>
</dbReference>
<feature type="region of interest" description="Disordered" evidence="1">
    <location>
        <begin position="1"/>
        <end position="62"/>
    </location>
</feature>